<dbReference type="GO" id="GO:0046540">
    <property type="term" value="C:U4/U6 x U5 tri-snRNP complex"/>
    <property type="evidence" value="ECO:0007669"/>
    <property type="project" value="InterPro"/>
</dbReference>
<reference evidence="3" key="1">
    <citation type="submission" date="2021-10" db="EMBL/GenBank/DDBJ databases">
        <title>Tropical sea cucumber genome reveals ecological adaptation and Cuvierian tubules defense mechanism.</title>
        <authorList>
            <person name="Chen T."/>
        </authorList>
    </citation>
    <scope>NUCLEOTIDE SEQUENCE</scope>
    <source>
        <strain evidence="3">Nanhai2018</strain>
        <tissue evidence="3">Muscle</tissue>
    </source>
</reference>
<organism evidence="3 4">
    <name type="scientific">Holothuria leucospilota</name>
    <name type="common">Black long sea cucumber</name>
    <name type="synonym">Mertensiothuria leucospilota</name>
    <dbReference type="NCBI Taxonomy" id="206669"/>
    <lineage>
        <taxon>Eukaryota</taxon>
        <taxon>Metazoa</taxon>
        <taxon>Echinodermata</taxon>
        <taxon>Eleutherozoa</taxon>
        <taxon>Echinozoa</taxon>
        <taxon>Holothuroidea</taxon>
        <taxon>Aspidochirotacea</taxon>
        <taxon>Aspidochirotida</taxon>
        <taxon>Holothuriidae</taxon>
        <taxon>Holothuria</taxon>
    </lineage>
</organism>
<feature type="region of interest" description="Disordered" evidence="1">
    <location>
        <begin position="462"/>
        <end position="490"/>
    </location>
</feature>
<dbReference type="PANTHER" id="PTHR14212:SF0">
    <property type="entry name" value="U4_U6 SMALL NUCLEAR RIBONUCLEOPROTEIN PRP3"/>
    <property type="match status" value="1"/>
</dbReference>
<dbReference type="InterPro" id="IPR013881">
    <property type="entry name" value="Pre-mRNA_splic_Prp3_dom"/>
</dbReference>
<dbReference type="Gene3D" id="1.25.10.10">
    <property type="entry name" value="Leucine-rich Repeat Variant"/>
    <property type="match status" value="1"/>
</dbReference>
<feature type="compositionally biased region" description="Basic and acidic residues" evidence="1">
    <location>
        <begin position="81"/>
        <end position="93"/>
    </location>
</feature>
<evidence type="ECO:0000313" key="4">
    <source>
        <dbReference type="Proteomes" id="UP001152320"/>
    </source>
</evidence>
<dbReference type="Pfam" id="PF08572">
    <property type="entry name" value="PRP3"/>
    <property type="match status" value="1"/>
</dbReference>
<evidence type="ECO:0000256" key="1">
    <source>
        <dbReference type="SAM" id="MobiDB-lite"/>
    </source>
</evidence>
<dbReference type="Gene3D" id="1.20.1390.10">
    <property type="entry name" value="PWI domain"/>
    <property type="match status" value="1"/>
</dbReference>
<comment type="caution">
    <text evidence="3">The sequence shown here is derived from an EMBL/GenBank/DDBJ whole genome shotgun (WGS) entry which is preliminary data.</text>
</comment>
<keyword evidence="3" id="KW-0687">Ribonucleoprotein</keyword>
<keyword evidence="4" id="KW-1185">Reference proteome</keyword>
<dbReference type="CDD" id="cd24162">
    <property type="entry name" value="Prp3_C"/>
    <property type="match status" value="1"/>
</dbReference>
<dbReference type="InterPro" id="IPR027104">
    <property type="entry name" value="Prp3"/>
</dbReference>
<feature type="region of interest" description="Disordered" evidence="1">
    <location>
        <begin position="81"/>
        <end position="104"/>
    </location>
</feature>
<dbReference type="PROSITE" id="PS51025">
    <property type="entry name" value="PWI"/>
    <property type="match status" value="1"/>
</dbReference>
<feature type="compositionally biased region" description="Basic and acidic residues" evidence="1">
    <location>
        <begin position="462"/>
        <end position="483"/>
    </location>
</feature>
<evidence type="ECO:0000313" key="3">
    <source>
        <dbReference type="EMBL" id="KAJ8036228.1"/>
    </source>
</evidence>
<dbReference type="InterPro" id="IPR011989">
    <property type="entry name" value="ARM-like"/>
</dbReference>
<accession>A0A9Q1BZE9</accession>
<name>A0A9Q1BZE9_HOLLE</name>
<dbReference type="GO" id="GO:0000398">
    <property type="term" value="P:mRNA splicing, via spliceosome"/>
    <property type="evidence" value="ECO:0007669"/>
    <property type="project" value="InterPro"/>
</dbReference>
<gene>
    <name evidence="3" type="ORF">HOLleu_20143</name>
</gene>
<dbReference type="PANTHER" id="PTHR14212">
    <property type="entry name" value="U4/U6-ASSOCIATED RNA SPLICING FACTOR-RELATED"/>
    <property type="match status" value="1"/>
</dbReference>
<dbReference type="InterPro" id="IPR002483">
    <property type="entry name" value="PWI_dom"/>
</dbReference>
<proteinExistence type="predicted"/>
<dbReference type="AlphaFoldDB" id="A0A9Q1BZE9"/>
<dbReference type="SUPFAM" id="SSF48371">
    <property type="entry name" value="ARM repeat"/>
    <property type="match status" value="1"/>
</dbReference>
<dbReference type="InterPro" id="IPR016024">
    <property type="entry name" value="ARM-type_fold"/>
</dbReference>
<sequence>MASLSKRDLEDLKPAVDETLRQVLGFSDSAVVTAALNCVAKGMSKSKAVDMLTPLLEDSAPKFVESLFTTISRKQAEIKTRKRSALKDDEFGKPKRKKFSHFSEEDDIGLSSTVEDPGASQLSSAQIKSMMDSARQQIIARKTQLRNVNGSNSSVPAARAAPTHTPSVSETQALVNDAMQKVQRAAEIQARIKASMEATGPTDLILDDLGRTVDARGRVIQLPKFVPTIKANIRAKRREEFKATQQEKPQDINLNSSRFFDPRLSVPEQRTKKTFKFFEQGKFERIAQRIRAKSQLEKLQNEIAQAAKKTGISSATKLALITPKKVTSGTETPNVEWWDSVILKTESYTDLYRDGPQTSSGKGMSDRLTGITHLVEHPIQMRPPAESTKRVEIPIYLTKKERKKLRRQRRREAQREMSEKIRLGLEPPPEPKVRMANLMRVLGTEAVQDPTKVEAHVRAQMEKRQKTHEEANAARKLTDEQRKEKKMRKIKEDTSLGVNVALYRVKDLRNPARKFKVEANCNQLHMTGMVVLHKDVNVVVVEGGPKQQKKFQRLMLHRIKHRFLSEFLEVGGVLTVLQILGLKQAKEEDKAQALKLLMCVASAGRKYKELICESYGIRAIAECLARSKSEETQEHARVMLQTLAQGNPKYQTQVYKGLIALLPCSSPKAQQMAAQTLRIVQKTVGHANTNIVEPLVALLKSYHLEVQFEGMWFLIVLQDGFCDRTNKQVN</sequence>
<protein>
    <submittedName>
        <fullName evidence="3">U4/U6 small nuclear ribonucleoprotein Prp3</fullName>
    </submittedName>
</protein>
<dbReference type="EMBL" id="JAIZAY010000009">
    <property type="protein sequence ID" value="KAJ8036228.1"/>
    <property type="molecule type" value="Genomic_DNA"/>
</dbReference>
<dbReference type="OrthoDB" id="10264544at2759"/>
<dbReference type="SMART" id="SM00311">
    <property type="entry name" value="PWI"/>
    <property type="match status" value="1"/>
</dbReference>
<dbReference type="Pfam" id="PF01480">
    <property type="entry name" value="PWI"/>
    <property type="match status" value="1"/>
</dbReference>
<feature type="domain" description="PWI" evidence="2">
    <location>
        <begin position="1"/>
        <end position="85"/>
    </location>
</feature>
<dbReference type="Proteomes" id="UP001152320">
    <property type="component" value="Chromosome 9"/>
</dbReference>
<evidence type="ECO:0000259" key="2">
    <source>
        <dbReference type="PROSITE" id="PS51025"/>
    </source>
</evidence>
<dbReference type="Pfam" id="PF17741">
    <property type="entry name" value="DUF5578"/>
    <property type="match status" value="1"/>
</dbReference>
<feature type="region of interest" description="Disordered" evidence="1">
    <location>
        <begin position="147"/>
        <end position="168"/>
    </location>
</feature>
<dbReference type="InterPro" id="IPR041090">
    <property type="entry name" value="DUF5578"/>
</dbReference>